<dbReference type="RefSeq" id="WP_138363439.1">
    <property type="nucleotide sequence ID" value="NZ_VCEJ01000002.1"/>
</dbReference>
<dbReference type="Proteomes" id="UP000306402">
    <property type="component" value="Unassembled WGS sequence"/>
</dbReference>
<sequence length="114" mass="13187">MYKCLNNVNPNVEEVRLWAYDEDVLFTEQDEDLILYDYRYVPILMELASDPTCPKDHYCLTILVAYGQSQLAGRVTGAINEIEKCIRQFNGPVSSTVKQWQQDFMEMSGLISRP</sequence>
<accession>A0A5R9L1S3</accession>
<evidence type="ECO:0000313" key="2">
    <source>
        <dbReference type="Proteomes" id="UP000306402"/>
    </source>
</evidence>
<dbReference type="EMBL" id="VCEJ01000002">
    <property type="protein sequence ID" value="TLV02230.1"/>
    <property type="molecule type" value="Genomic_DNA"/>
</dbReference>
<reference evidence="1 2" key="1">
    <citation type="submission" date="2019-05" db="EMBL/GenBank/DDBJ databases">
        <authorList>
            <person name="Qu J.-H."/>
        </authorList>
    </citation>
    <scope>NUCLEOTIDE SEQUENCE [LARGE SCALE GENOMIC DNA]</scope>
    <source>
        <strain evidence="1 2">T17</strain>
    </source>
</reference>
<evidence type="ECO:0000313" key="1">
    <source>
        <dbReference type="EMBL" id="TLV02230.1"/>
    </source>
</evidence>
<name>A0A5R9L1S3_9BACT</name>
<keyword evidence="2" id="KW-1185">Reference proteome</keyword>
<protein>
    <submittedName>
        <fullName evidence="1">Uncharacterized protein</fullName>
    </submittedName>
</protein>
<dbReference type="AlphaFoldDB" id="A0A5R9L1S3"/>
<organism evidence="1 2">
    <name type="scientific">Dyadobacter luticola</name>
    <dbReference type="NCBI Taxonomy" id="1979387"/>
    <lineage>
        <taxon>Bacteria</taxon>
        <taxon>Pseudomonadati</taxon>
        <taxon>Bacteroidota</taxon>
        <taxon>Cytophagia</taxon>
        <taxon>Cytophagales</taxon>
        <taxon>Spirosomataceae</taxon>
        <taxon>Dyadobacter</taxon>
    </lineage>
</organism>
<comment type="caution">
    <text evidence="1">The sequence shown here is derived from an EMBL/GenBank/DDBJ whole genome shotgun (WGS) entry which is preliminary data.</text>
</comment>
<gene>
    <name evidence="1" type="ORF">FEN17_00900</name>
</gene>
<dbReference type="OrthoDB" id="963167at2"/>
<proteinExistence type="predicted"/>